<evidence type="ECO:0000256" key="1">
    <source>
        <dbReference type="ARBA" id="ARBA00006926"/>
    </source>
</evidence>
<dbReference type="PANTHER" id="PTHR11592:SF78">
    <property type="entry name" value="GLUTATHIONE PEROXIDASE"/>
    <property type="match status" value="1"/>
</dbReference>
<comment type="similarity">
    <text evidence="1 4">Belongs to the glutathione peroxidase family.</text>
</comment>
<proteinExistence type="inferred from homology"/>
<dbReference type="PROSITE" id="PS51355">
    <property type="entry name" value="GLUTATHIONE_PEROXID_3"/>
    <property type="match status" value="1"/>
</dbReference>
<evidence type="ECO:0000256" key="3">
    <source>
        <dbReference type="ARBA" id="ARBA00023002"/>
    </source>
</evidence>
<dbReference type="InterPro" id="IPR036249">
    <property type="entry name" value="Thioredoxin-like_sf"/>
</dbReference>
<feature type="domain" description="Thioredoxin" evidence="6">
    <location>
        <begin position="317"/>
        <end position="478"/>
    </location>
</feature>
<accession>K3WJ89</accession>
<dbReference type="GO" id="GO:0004601">
    <property type="term" value="F:peroxidase activity"/>
    <property type="evidence" value="ECO:0007669"/>
    <property type="project" value="UniProtKB-KW"/>
</dbReference>
<keyword evidence="8" id="KW-1185">Reference proteome</keyword>
<dbReference type="FunFam" id="3.40.30.10:FF:000025">
    <property type="entry name" value="Glutathione peroxidase"/>
    <property type="match status" value="1"/>
</dbReference>
<evidence type="ECO:0000256" key="4">
    <source>
        <dbReference type="RuleBase" id="RU000499"/>
    </source>
</evidence>
<dbReference type="EnsemblProtists" id="PYU1_T005031">
    <property type="protein sequence ID" value="PYU1_T005031"/>
    <property type="gene ID" value="PYU1_G005020"/>
</dbReference>
<evidence type="ECO:0000313" key="8">
    <source>
        <dbReference type="Proteomes" id="UP000019132"/>
    </source>
</evidence>
<dbReference type="PRINTS" id="PR01011">
    <property type="entry name" value="GLUTPROXDASE"/>
</dbReference>
<dbReference type="GO" id="GO:0006979">
    <property type="term" value="P:response to oxidative stress"/>
    <property type="evidence" value="ECO:0007669"/>
    <property type="project" value="InterPro"/>
</dbReference>
<dbReference type="STRING" id="431595.K3WJ89"/>
<name>K3WJ89_GLOUD</name>
<dbReference type="PROSITE" id="PS00763">
    <property type="entry name" value="GLUTATHIONE_PEROXID_2"/>
    <property type="match status" value="1"/>
</dbReference>
<organism evidence="7 8">
    <name type="scientific">Globisporangium ultimum (strain ATCC 200006 / CBS 805.95 / DAOM BR144)</name>
    <name type="common">Pythium ultimum</name>
    <dbReference type="NCBI Taxonomy" id="431595"/>
    <lineage>
        <taxon>Eukaryota</taxon>
        <taxon>Sar</taxon>
        <taxon>Stramenopiles</taxon>
        <taxon>Oomycota</taxon>
        <taxon>Peronosporomycetes</taxon>
        <taxon>Pythiales</taxon>
        <taxon>Pythiaceae</taxon>
        <taxon>Globisporangium</taxon>
    </lineage>
</organism>
<feature type="compositionally biased region" description="Polar residues" evidence="5">
    <location>
        <begin position="601"/>
        <end position="618"/>
    </location>
</feature>
<dbReference type="AlphaFoldDB" id="K3WJ89"/>
<evidence type="ECO:0000259" key="6">
    <source>
        <dbReference type="PROSITE" id="PS51352"/>
    </source>
</evidence>
<dbReference type="InterPro" id="IPR013766">
    <property type="entry name" value="Thioredoxin_domain"/>
</dbReference>
<reference evidence="7" key="3">
    <citation type="submission" date="2015-02" db="UniProtKB">
        <authorList>
            <consortium name="EnsemblProtists"/>
        </authorList>
    </citation>
    <scope>IDENTIFICATION</scope>
    <source>
        <strain evidence="7">DAOM BR144</strain>
    </source>
</reference>
<dbReference type="VEuPathDB" id="FungiDB:PYU1_G005020"/>
<dbReference type="eggNOG" id="KOG1651">
    <property type="taxonomic scope" value="Eukaryota"/>
</dbReference>
<dbReference type="Proteomes" id="UP000019132">
    <property type="component" value="Unassembled WGS sequence"/>
</dbReference>
<reference evidence="8" key="2">
    <citation type="submission" date="2010-04" db="EMBL/GenBank/DDBJ databases">
        <authorList>
            <person name="Buell R."/>
            <person name="Hamilton J."/>
            <person name="Hostetler J."/>
        </authorList>
    </citation>
    <scope>NUCLEOTIDE SEQUENCE [LARGE SCALE GENOMIC DNA]</scope>
    <source>
        <strain evidence="8">DAOM:BR144</strain>
    </source>
</reference>
<feature type="region of interest" description="Disordered" evidence="5">
    <location>
        <begin position="540"/>
        <end position="631"/>
    </location>
</feature>
<dbReference type="PROSITE" id="PS51352">
    <property type="entry name" value="THIOREDOXIN_2"/>
    <property type="match status" value="1"/>
</dbReference>
<feature type="compositionally biased region" description="Polar residues" evidence="5">
    <location>
        <begin position="557"/>
        <end position="576"/>
    </location>
</feature>
<dbReference type="InterPro" id="IPR029760">
    <property type="entry name" value="GPX_CS"/>
</dbReference>
<feature type="compositionally biased region" description="Polar residues" evidence="5">
    <location>
        <begin position="78"/>
        <end position="87"/>
    </location>
</feature>
<dbReference type="InterPro" id="IPR000889">
    <property type="entry name" value="Glutathione_peroxidase"/>
</dbReference>
<feature type="region of interest" description="Disordered" evidence="5">
    <location>
        <begin position="77"/>
        <end position="117"/>
    </location>
</feature>
<evidence type="ECO:0000313" key="7">
    <source>
        <dbReference type="EnsemblProtists" id="PYU1_T005031"/>
    </source>
</evidence>
<feature type="compositionally biased region" description="Basic and acidic residues" evidence="5">
    <location>
        <begin position="622"/>
        <end position="631"/>
    </location>
</feature>
<dbReference type="EMBL" id="GL376564">
    <property type="status" value="NOT_ANNOTATED_CDS"/>
    <property type="molecule type" value="Genomic_DNA"/>
</dbReference>
<dbReference type="HOGENOM" id="CLU_029507_7_0_1"/>
<dbReference type="Pfam" id="PF00255">
    <property type="entry name" value="GSHPx"/>
    <property type="match status" value="1"/>
</dbReference>
<keyword evidence="2 4" id="KW-0575">Peroxidase</keyword>
<dbReference type="SUPFAM" id="SSF52833">
    <property type="entry name" value="Thioredoxin-like"/>
    <property type="match status" value="1"/>
</dbReference>
<keyword evidence="3 4" id="KW-0560">Oxidoreductase</keyword>
<reference evidence="8" key="1">
    <citation type="journal article" date="2010" name="Genome Biol.">
        <title>Genome sequence of the necrotrophic plant pathogen Pythium ultimum reveals original pathogenicity mechanisms and effector repertoire.</title>
        <authorList>
            <person name="Levesque C.A."/>
            <person name="Brouwer H."/>
            <person name="Cano L."/>
            <person name="Hamilton J.P."/>
            <person name="Holt C."/>
            <person name="Huitema E."/>
            <person name="Raffaele S."/>
            <person name="Robideau G.P."/>
            <person name="Thines M."/>
            <person name="Win J."/>
            <person name="Zerillo M.M."/>
            <person name="Beakes G.W."/>
            <person name="Boore J.L."/>
            <person name="Busam D."/>
            <person name="Dumas B."/>
            <person name="Ferriera S."/>
            <person name="Fuerstenberg S.I."/>
            <person name="Gachon C.M."/>
            <person name="Gaulin E."/>
            <person name="Govers F."/>
            <person name="Grenville-Briggs L."/>
            <person name="Horner N."/>
            <person name="Hostetler J."/>
            <person name="Jiang R.H."/>
            <person name="Johnson J."/>
            <person name="Krajaejun T."/>
            <person name="Lin H."/>
            <person name="Meijer H.J."/>
            <person name="Moore B."/>
            <person name="Morris P."/>
            <person name="Phuntmart V."/>
            <person name="Puiu D."/>
            <person name="Shetty J."/>
            <person name="Stajich J.E."/>
            <person name="Tripathy S."/>
            <person name="Wawra S."/>
            <person name="van West P."/>
            <person name="Whitty B.R."/>
            <person name="Coutinho P.M."/>
            <person name="Henrissat B."/>
            <person name="Martin F."/>
            <person name="Thomas P.D."/>
            <person name="Tyler B.M."/>
            <person name="De Vries R.P."/>
            <person name="Kamoun S."/>
            <person name="Yandell M."/>
            <person name="Tisserat N."/>
            <person name="Buell C.R."/>
        </authorList>
    </citation>
    <scope>NUCLEOTIDE SEQUENCE</scope>
    <source>
        <strain evidence="8">DAOM:BR144</strain>
    </source>
</reference>
<dbReference type="InParanoid" id="K3WJ89"/>
<protein>
    <recommendedName>
        <fullName evidence="4">Glutathione peroxidase</fullName>
    </recommendedName>
</protein>
<dbReference type="CDD" id="cd00340">
    <property type="entry name" value="GSH_Peroxidase"/>
    <property type="match status" value="1"/>
</dbReference>
<sequence length="631" mass="70339">MTTLPVEGRVFSRMMRFATFPQDLQQDTKAVQAILVQHKANVFDTHHTMLMQSVYSVKGKALIESIVKWLEDRHAEAQMTQSSQNPSAAAMMPTRDMGPQATSQQGPEATNRHHTPFGLQNTMPPGGLSQGVAGSYQPNFLARARQIADALVLSGFLTPHDDDIKHMNAPPPDRYVDDNDLLIPVAKEITRLKTTSVWSVLDGAIYAKFLKRKAGLLGSITSGKDVYVVLNEKTQRAYLFDSDLARESVAEIDAKSVSVEFDDNSFEFGVRVASTSGDEEDMKPEQFNCGSKHLQEEFINAWLNIGALYREVYHGEMERAHSIYQFMDLDIHGNPVSFDKYRGKVLLIVNVASGCKLASHNYPQLTHLHEKYRNQGFEVLAFPCNQFGSEEPRNNEEIVQYVSQFNANYELFEKADVNGSHARPVFTFLKAKLPGTFGSFVKWNFTKFLVDRNGVPYKRFSPKDSPFDLEDDIQELLNSRNNMQAQQQGFAQADQTSARAPMYTNQYKGQQEFAQQSGFDKGQHAGTHAPVYSNQLEGQQGMPQQAGYANQIGGPQGLNQQSGYAGTQAQPQVSQLKQEHGMLQPNISAPYSNEFEGQQGMPAQTGFSKGGHSDTQAPHQAYLDEPHAHAP</sequence>
<dbReference type="Gene3D" id="3.40.30.10">
    <property type="entry name" value="Glutaredoxin"/>
    <property type="match status" value="1"/>
</dbReference>
<evidence type="ECO:0000256" key="5">
    <source>
        <dbReference type="SAM" id="MobiDB-lite"/>
    </source>
</evidence>
<dbReference type="PANTHER" id="PTHR11592">
    <property type="entry name" value="GLUTATHIONE PEROXIDASE"/>
    <property type="match status" value="1"/>
</dbReference>
<evidence type="ECO:0000256" key="2">
    <source>
        <dbReference type="ARBA" id="ARBA00022559"/>
    </source>
</evidence>